<feature type="region of interest" description="Disordered" evidence="9">
    <location>
        <begin position="42"/>
        <end position="108"/>
    </location>
</feature>
<proteinExistence type="inferred from homology"/>
<evidence type="ECO:0000256" key="9">
    <source>
        <dbReference type="SAM" id="MobiDB-lite"/>
    </source>
</evidence>
<name>A0A0Q4BA74_9BACT</name>
<dbReference type="Gene3D" id="1.10.10.1330">
    <property type="entry name" value="RNA polymerase sigma-54 factor, core-binding domain"/>
    <property type="match status" value="1"/>
</dbReference>
<comment type="similarity">
    <text evidence="1">Belongs to the sigma-54 factor family.</text>
</comment>
<dbReference type="EMBL" id="LIIK01000003">
    <property type="protein sequence ID" value="KQM09527.1"/>
    <property type="molecule type" value="Genomic_DNA"/>
</dbReference>
<keyword evidence="2" id="KW-0240">DNA-directed RNA polymerase</keyword>
<dbReference type="STRING" id="1702214.AL399_01170"/>
<dbReference type="NCBIfam" id="TIGR02395">
    <property type="entry name" value="rpoN_sigma"/>
    <property type="match status" value="1"/>
</dbReference>
<dbReference type="GO" id="GO:0000428">
    <property type="term" value="C:DNA-directed RNA polymerase complex"/>
    <property type="evidence" value="ECO:0007669"/>
    <property type="project" value="UniProtKB-KW"/>
</dbReference>
<evidence type="ECO:0000256" key="2">
    <source>
        <dbReference type="ARBA" id="ARBA00022478"/>
    </source>
</evidence>
<dbReference type="GO" id="GO:0016779">
    <property type="term" value="F:nucleotidyltransferase activity"/>
    <property type="evidence" value="ECO:0007669"/>
    <property type="project" value="UniProtKB-KW"/>
</dbReference>
<evidence type="ECO:0000256" key="1">
    <source>
        <dbReference type="ARBA" id="ARBA00008798"/>
    </source>
</evidence>
<dbReference type="PROSITE" id="PS50044">
    <property type="entry name" value="SIGMA54_3"/>
    <property type="match status" value="1"/>
</dbReference>
<dbReference type="InterPro" id="IPR007046">
    <property type="entry name" value="RNA_pol_sigma_54_core-bd"/>
</dbReference>
<evidence type="ECO:0000256" key="5">
    <source>
        <dbReference type="ARBA" id="ARBA00023015"/>
    </source>
</evidence>
<evidence type="ECO:0000256" key="6">
    <source>
        <dbReference type="ARBA" id="ARBA00023082"/>
    </source>
</evidence>
<evidence type="ECO:0000259" key="10">
    <source>
        <dbReference type="Pfam" id="PF04552"/>
    </source>
</evidence>
<dbReference type="InterPro" id="IPR007634">
    <property type="entry name" value="RNA_pol_sigma_54_DNA-bd"/>
</dbReference>
<reference evidence="12" key="1">
    <citation type="submission" date="2015-08" db="EMBL/GenBank/DDBJ databases">
        <title>Candidatus Bacteriodes Periocalifornicus.</title>
        <authorList>
            <person name="McLean J.S."/>
            <person name="Kelley S."/>
        </authorList>
    </citation>
    <scope>NUCLEOTIDE SEQUENCE [LARGE SCALE GENOMIC DNA]</scope>
    <source>
        <strain evidence="12">12B</strain>
    </source>
</reference>
<protein>
    <recommendedName>
        <fullName evidence="14">RNA polymerase sigma-54 factor</fullName>
    </recommendedName>
</protein>
<dbReference type="GO" id="GO:0016987">
    <property type="term" value="F:sigma factor activity"/>
    <property type="evidence" value="ECO:0007669"/>
    <property type="project" value="UniProtKB-KW"/>
</dbReference>
<keyword evidence="8" id="KW-0804">Transcription</keyword>
<dbReference type="Pfam" id="PF04963">
    <property type="entry name" value="Sigma54_CBD"/>
    <property type="match status" value="1"/>
</dbReference>
<dbReference type="PATRIC" id="fig|1702214.3.peg.1708"/>
<dbReference type="Pfam" id="PF00309">
    <property type="entry name" value="Sigma54_AID"/>
    <property type="match status" value="1"/>
</dbReference>
<dbReference type="PIRSF" id="PIRSF000774">
    <property type="entry name" value="RpoN"/>
    <property type="match status" value="1"/>
</dbReference>
<dbReference type="Pfam" id="PF04552">
    <property type="entry name" value="Sigma54_DBD"/>
    <property type="match status" value="1"/>
</dbReference>
<evidence type="ECO:0000256" key="7">
    <source>
        <dbReference type="ARBA" id="ARBA00023125"/>
    </source>
</evidence>
<accession>A0A0Q4BA74</accession>
<dbReference type="GO" id="GO:0003677">
    <property type="term" value="F:DNA binding"/>
    <property type="evidence" value="ECO:0007669"/>
    <property type="project" value="UniProtKB-KW"/>
</dbReference>
<dbReference type="PANTHER" id="PTHR32248">
    <property type="entry name" value="RNA POLYMERASE SIGMA-54 FACTOR"/>
    <property type="match status" value="1"/>
</dbReference>
<keyword evidence="13" id="KW-1185">Reference proteome</keyword>
<feature type="domain" description="RNA polymerase sigma factor 54 core-binding" evidence="11">
    <location>
        <begin position="108"/>
        <end position="302"/>
    </location>
</feature>
<evidence type="ECO:0000256" key="3">
    <source>
        <dbReference type="ARBA" id="ARBA00022679"/>
    </source>
</evidence>
<dbReference type="GO" id="GO:0001216">
    <property type="term" value="F:DNA-binding transcription activator activity"/>
    <property type="evidence" value="ECO:0007669"/>
    <property type="project" value="InterPro"/>
</dbReference>
<keyword evidence="6" id="KW-0731">Sigma factor</keyword>
<evidence type="ECO:0000259" key="11">
    <source>
        <dbReference type="Pfam" id="PF04963"/>
    </source>
</evidence>
<dbReference type="AlphaFoldDB" id="A0A0Q4BA74"/>
<evidence type="ECO:0000313" key="12">
    <source>
        <dbReference type="EMBL" id="KQM09527.1"/>
    </source>
</evidence>
<comment type="caution">
    <text evidence="12">The sequence shown here is derived from an EMBL/GenBank/DDBJ whole genome shotgun (WGS) entry which is preliminary data.</text>
</comment>
<keyword evidence="4" id="KW-0548">Nucleotidyltransferase</keyword>
<evidence type="ECO:0008006" key="14">
    <source>
        <dbReference type="Google" id="ProtNLM"/>
    </source>
</evidence>
<organism evidence="12 13">
    <name type="scientific">Candidatus [Bacteroides] periocalifornicus</name>
    <dbReference type="NCBI Taxonomy" id="1702214"/>
    <lineage>
        <taxon>Bacteria</taxon>
        <taxon>Pseudomonadati</taxon>
        <taxon>Bacteroidota</taxon>
    </lineage>
</organism>
<sequence length="484" mass="53570">MDSQRQRLKLAQQQHLSPQQLQIIGLIGTPMLALEQQVKRELELNPTLEEGPDPNSTPQQDADSTDTSLDAPSPSTPTEETDDDDAISGVAYNGSAPTDSYDPGQRFRAPTSFRDSLLEQLALRRITPDIRELAEYIIGNLDADGYLRRELPTLADDLLIRYGRRVGEADLEAALEQVQSLDPAGIGAHTLQECLQLQLRNQHGQAATDAQSILSRAFEAFAAKQYARVADKLKLPEARLQAATDLIRQLNPRPGNLWEVDSATQGQTIVPDFIVWVDPSSQQPVVRLNGRNTPALHISPTYQAMLKDFTPKNGQKSPASHEASQFIRQKIDSAHQFIEALHQRNATLTAVMQAIAAHQRDYLSSGDIQHLKPLILKDIAQELGLDVSTISRAVNHRYAQTPHGIIPLRDFFSEGAPTAHGVATTRAIKEAIQLAIDHEDRRAPLTDDALLALLQQQGYALARRTVAKYREMLGIPVARLRKEI</sequence>
<evidence type="ECO:0000256" key="4">
    <source>
        <dbReference type="ARBA" id="ARBA00022695"/>
    </source>
</evidence>
<keyword evidence="3" id="KW-0808">Transferase</keyword>
<dbReference type="PROSITE" id="PS00718">
    <property type="entry name" value="SIGMA54_2"/>
    <property type="match status" value="1"/>
</dbReference>
<feature type="compositionally biased region" description="Polar residues" evidence="9">
    <location>
        <begin position="54"/>
        <end position="68"/>
    </location>
</feature>
<evidence type="ECO:0000256" key="8">
    <source>
        <dbReference type="ARBA" id="ARBA00023163"/>
    </source>
</evidence>
<evidence type="ECO:0000313" key="13">
    <source>
        <dbReference type="Proteomes" id="UP000054172"/>
    </source>
</evidence>
<gene>
    <name evidence="12" type="ORF">AL399_01170</name>
</gene>
<dbReference type="Proteomes" id="UP000054172">
    <property type="component" value="Unassembled WGS sequence"/>
</dbReference>
<dbReference type="GO" id="GO:0006352">
    <property type="term" value="P:DNA-templated transcription initiation"/>
    <property type="evidence" value="ECO:0007669"/>
    <property type="project" value="InterPro"/>
</dbReference>
<dbReference type="PRINTS" id="PR00045">
    <property type="entry name" value="SIGMA54FCT"/>
</dbReference>
<keyword evidence="5" id="KW-0805">Transcription regulation</keyword>
<dbReference type="Gene3D" id="1.10.10.60">
    <property type="entry name" value="Homeodomain-like"/>
    <property type="match status" value="1"/>
</dbReference>
<keyword evidence="7" id="KW-0238">DNA-binding</keyword>
<dbReference type="PANTHER" id="PTHR32248:SF4">
    <property type="entry name" value="RNA POLYMERASE SIGMA-54 FACTOR"/>
    <property type="match status" value="1"/>
</dbReference>
<dbReference type="InterPro" id="IPR038709">
    <property type="entry name" value="RpoN_core-bd_sf"/>
</dbReference>
<dbReference type="InterPro" id="IPR000394">
    <property type="entry name" value="RNA_pol_sigma_54"/>
</dbReference>
<feature type="domain" description="RNA polymerase sigma factor 54 DNA-binding" evidence="10">
    <location>
        <begin position="325"/>
        <end position="482"/>
    </location>
</feature>